<organism evidence="2 3">
    <name type="scientific">Thioclava litoralis</name>
    <dbReference type="NCBI Taxonomy" id="3076557"/>
    <lineage>
        <taxon>Bacteria</taxon>
        <taxon>Pseudomonadati</taxon>
        <taxon>Pseudomonadota</taxon>
        <taxon>Alphaproteobacteria</taxon>
        <taxon>Rhodobacterales</taxon>
        <taxon>Paracoccaceae</taxon>
        <taxon>Thioclava</taxon>
    </lineage>
</organism>
<feature type="transmembrane region" description="Helical" evidence="1">
    <location>
        <begin position="142"/>
        <end position="161"/>
    </location>
</feature>
<feature type="transmembrane region" description="Helical" evidence="1">
    <location>
        <begin position="43"/>
        <end position="65"/>
    </location>
</feature>
<name>A0ABZ1DX00_9RHOB</name>
<dbReference type="RefSeq" id="WP_339108835.1">
    <property type="nucleotide sequence ID" value="NZ_CP135443.1"/>
</dbReference>
<keyword evidence="3" id="KW-1185">Reference proteome</keyword>
<evidence type="ECO:0000313" key="2">
    <source>
        <dbReference type="EMBL" id="WRY32517.1"/>
    </source>
</evidence>
<dbReference type="EMBL" id="CP135443">
    <property type="protein sequence ID" value="WRY32517.1"/>
    <property type="molecule type" value="Genomic_DNA"/>
</dbReference>
<feature type="transmembrane region" description="Helical" evidence="1">
    <location>
        <begin position="72"/>
        <end position="96"/>
    </location>
</feature>
<evidence type="ECO:0008006" key="4">
    <source>
        <dbReference type="Google" id="ProtNLM"/>
    </source>
</evidence>
<keyword evidence="1" id="KW-0812">Transmembrane</keyword>
<keyword evidence="1" id="KW-1133">Transmembrane helix</keyword>
<proteinExistence type="predicted"/>
<accession>A0ABZ1DX00</accession>
<gene>
    <name evidence="2" type="ORF">RPE78_07255</name>
</gene>
<keyword evidence="1" id="KW-0472">Membrane</keyword>
<evidence type="ECO:0000313" key="3">
    <source>
        <dbReference type="Proteomes" id="UP001623290"/>
    </source>
</evidence>
<evidence type="ECO:0000256" key="1">
    <source>
        <dbReference type="SAM" id="Phobius"/>
    </source>
</evidence>
<reference evidence="2 3" key="1">
    <citation type="submission" date="2023-09" db="EMBL/GenBank/DDBJ databases">
        <title>Thioclava shenzhenensis sp. nov., a multidrug resistant bacteria-antagonizing species isolated from coastal seawater.</title>
        <authorList>
            <person name="Long M."/>
        </authorList>
    </citation>
    <scope>NUCLEOTIDE SEQUENCE [LARGE SCALE GENOMIC DNA]</scope>
    <source>
        <strain evidence="2 3">FTW29</strain>
    </source>
</reference>
<sequence length="226" mass="23773">MKSLTLGLGVWLLVAIATTIGIGLLPVDFTHHFDYFNSPGEAVVAILGVVALPGVIAAGITFTLAANRRPDVACILGTCGVSICLASISLGIGYSAYYHLTGDIPTPIAIILFLTFWLCLYAGFFFSPIMRLDDPAISAANWRRLISFVAICVVFFVLGLVSKDTPFELIHRAIAALGVNSLQPVEKSSIDIGAALTIAFGVETGLAWARRYEAAQGAAQGAAKAA</sequence>
<protein>
    <recommendedName>
        <fullName evidence="4">DUF998 domain-containing protein</fullName>
    </recommendedName>
</protein>
<dbReference type="Proteomes" id="UP001623290">
    <property type="component" value="Chromosome"/>
</dbReference>
<feature type="transmembrane region" description="Helical" evidence="1">
    <location>
        <begin position="108"/>
        <end position="130"/>
    </location>
</feature>